<evidence type="ECO:0000259" key="7">
    <source>
        <dbReference type="Pfam" id="PF00535"/>
    </source>
</evidence>
<reference evidence="8 9" key="1">
    <citation type="journal article" date="2016" name="Nat. Commun.">
        <title>Thousands of microbial genomes shed light on interconnected biogeochemical processes in an aquifer system.</title>
        <authorList>
            <person name="Anantharaman K."/>
            <person name="Brown C.T."/>
            <person name="Hug L.A."/>
            <person name="Sharon I."/>
            <person name="Castelle C.J."/>
            <person name="Probst A.J."/>
            <person name="Thomas B.C."/>
            <person name="Singh A."/>
            <person name="Wilkins M.J."/>
            <person name="Karaoz U."/>
            <person name="Brodie E.L."/>
            <person name="Williams K.H."/>
            <person name="Hubbard S.S."/>
            <person name="Banfield J.F."/>
        </authorList>
    </citation>
    <scope>NUCLEOTIDE SEQUENCE [LARGE SCALE GENOMIC DNA]</scope>
</reference>
<keyword evidence="3" id="KW-0328">Glycosyltransferase</keyword>
<protein>
    <recommendedName>
        <fullName evidence="7">Glycosyltransferase 2-like domain-containing protein</fullName>
    </recommendedName>
</protein>
<dbReference type="PANTHER" id="PTHR48090:SF10">
    <property type="entry name" value="GLUCOSYL-3-PHOSPHOGLYCERATE SYNTHASE"/>
    <property type="match status" value="1"/>
</dbReference>
<dbReference type="AlphaFoldDB" id="A0A1F5JY88"/>
<evidence type="ECO:0000256" key="6">
    <source>
        <dbReference type="SAM" id="Phobius"/>
    </source>
</evidence>
<feature type="transmembrane region" description="Helical" evidence="6">
    <location>
        <begin position="135"/>
        <end position="155"/>
    </location>
</feature>
<keyword evidence="5" id="KW-0460">Magnesium</keyword>
<dbReference type="Pfam" id="PF00535">
    <property type="entry name" value="Glycos_transf_2"/>
    <property type="match status" value="1"/>
</dbReference>
<proteinExistence type="inferred from homology"/>
<comment type="cofactor">
    <cofactor evidence="1">
        <name>Mg(2+)</name>
        <dbReference type="ChEBI" id="CHEBI:18420"/>
    </cofactor>
</comment>
<gene>
    <name evidence="8" type="ORF">A3D83_01295</name>
</gene>
<keyword evidence="6" id="KW-1133">Transmembrane helix</keyword>
<dbReference type="InterPro" id="IPR001173">
    <property type="entry name" value="Glyco_trans_2-like"/>
</dbReference>
<dbReference type="Proteomes" id="UP000177258">
    <property type="component" value="Unassembled WGS sequence"/>
</dbReference>
<name>A0A1F5JY88_9BACT</name>
<evidence type="ECO:0000256" key="5">
    <source>
        <dbReference type="ARBA" id="ARBA00022842"/>
    </source>
</evidence>
<accession>A0A1F5JY88</accession>
<dbReference type="SUPFAM" id="SSF53448">
    <property type="entry name" value="Nucleotide-diphospho-sugar transferases"/>
    <property type="match status" value="1"/>
</dbReference>
<dbReference type="Gene3D" id="3.90.550.10">
    <property type="entry name" value="Spore Coat Polysaccharide Biosynthesis Protein SpsA, Chain A"/>
    <property type="match status" value="1"/>
</dbReference>
<keyword evidence="6" id="KW-0812">Transmembrane</keyword>
<dbReference type="InterPro" id="IPR050256">
    <property type="entry name" value="Glycosyltransferase_2"/>
</dbReference>
<evidence type="ECO:0000256" key="2">
    <source>
        <dbReference type="ARBA" id="ARBA00006739"/>
    </source>
</evidence>
<keyword evidence="4" id="KW-0808">Transferase</keyword>
<evidence type="ECO:0000313" key="8">
    <source>
        <dbReference type="EMBL" id="OGE33588.1"/>
    </source>
</evidence>
<feature type="transmembrane region" description="Helical" evidence="6">
    <location>
        <begin position="216"/>
        <end position="233"/>
    </location>
</feature>
<evidence type="ECO:0000256" key="3">
    <source>
        <dbReference type="ARBA" id="ARBA00022676"/>
    </source>
</evidence>
<dbReference type="GO" id="GO:0016757">
    <property type="term" value="F:glycosyltransferase activity"/>
    <property type="evidence" value="ECO:0007669"/>
    <property type="project" value="UniProtKB-KW"/>
</dbReference>
<comment type="caution">
    <text evidence="8">The sequence shown here is derived from an EMBL/GenBank/DDBJ whole genome shotgun (WGS) entry which is preliminary data.</text>
</comment>
<dbReference type="PANTHER" id="PTHR48090">
    <property type="entry name" value="UNDECAPRENYL-PHOSPHATE 4-DEOXY-4-FORMAMIDO-L-ARABINOSE TRANSFERASE-RELATED"/>
    <property type="match status" value="1"/>
</dbReference>
<keyword evidence="6" id="KW-0472">Membrane</keyword>
<evidence type="ECO:0000256" key="4">
    <source>
        <dbReference type="ARBA" id="ARBA00022679"/>
    </source>
</evidence>
<sequence length="242" mass="27730">MKKTSLTIIVTAYNEEKTIAETVADTIKALKKYKADYEIIAVNDCSVDRTGKILNTLARKDRRLRIVHNRVNKNIGYNMRLGVSLAKKEFCMVFVNGDGPPTQDSFSKLFSAIGKKELVLGYSLNYGNRHWFRRFLSLAFAKILNFLFGFNIRYYNGPVILKTEVWKTIPMTIDNFAYMAEVTTTLLKRGVTYLEVPVVFSIPEQKGLNMVMLRRNIFGVATTLASLFWRINIKKQLYAKAV</sequence>
<organism evidence="8 9">
    <name type="scientific">Candidatus Daviesbacteria bacterium RIFCSPHIGHO2_02_FULL_41_10</name>
    <dbReference type="NCBI Taxonomy" id="1797774"/>
    <lineage>
        <taxon>Bacteria</taxon>
        <taxon>Candidatus Daviesiibacteriota</taxon>
    </lineage>
</organism>
<dbReference type="CDD" id="cd04179">
    <property type="entry name" value="DPM_DPG-synthase_like"/>
    <property type="match status" value="1"/>
</dbReference>
<evidence type="ECO:0000256" key="1">
    <source>
        <dbReference type="ARBA" id="ARBA00001946"/>
    </source>
</evidence>
<dbReference type="EMBL" id="MFDB01000008">
    <property type="protein sequence ID" value="OGE33588.1"/>
    <property type="molecule type" value="Genomic_DNA"/>
</dbReference>
<evidence type="ECO:0000313" key="9">
    <source>
        <dbReference type="Proteomes" id="UP000177258"/>
    </source>
</evidence>
<feature type="domain" description="Glycosyltransferase 2-like" evidence="7">
    <location>
        <begin position="7"/>
        <end position="146"/>
    </location>
</feature>
<dbReference type="InterPro" id="IPR029044">
    <property type="entry name" value="Nucleotide-diphossugar_trans"/>
</dbReference>
<comment type="similarity">
    <text evidence="2">Belongs to the glycosyltransferase 2 family.</text>
</comment>